<dbReference type="RefSeq" id="WP_052218614.1">
    <property type="nucleotide sequence ID" value="NZ_LGTE01000020.1"/>
</dbReference>
<name>A0A0L6W1E5_9FIRM</name>
<dbReference type="AlphaFoldDB" id="A0A0L6W1E5"/>
<sequence precursor="true">MKLPKNKKGLCLVLGIIITLLFSGCPPKAKKPFEPKKVGKEPTITLYINETGERKRIPIEEYIQGVVAAEMDTSWPVNALAAQAILARTFTMKQIKTKGGVPQHKADASTSVEEFQAYDASKINDNVRKAVAMTRGEVIRYKGEYINAWFSACDGGESASAAEGLAYHKEKTPYIKAGVKDGCINITVPENKSWTIRFPLASVRGAVKEVTGKDPGPLNSSNVKIIKWGPSGRAESLRIGNTVVSGPALRLALGNDKMRSIFLNKFTVEGNNLVVSGKGYGHGVGMCQWGARKFAEQGKSPEDIIRFYFRDITIDKMWK</sequence>
<evidence type="ECO:0000313" key="3">
    <source>
        <dbReference type="Proteomes" id="UP000037175"/>
    </source>
</evidence>
<keyword evidence="3" id="KW-1185">Reference proteome</keyword>
<reference evidence="3" key="1">
    <citation type="submission" date="2015-07" db="EMBL/GenBank/DDBJ databases">
        <title>Complete Genome of Thermincola ferriacetica strain Z-0001T.</title>
        <authorList>
            <person name="Lusk B."/>
            <person name="Badalamenti J.P."/>
            <person name="Parameswaran P."/>
            <person name="Bond D.R."/>
            <person name="Torres C.I."/>
        </authorList>
    </citation>
    <scope>NUCLEOTIDE SEQUENCE [LARGE SCALE GENOMIC DNA]</scope>
    <source>
        <strain evidence="3">Z-0001</strain>
    </source>
</reference>
<proteinExistence type="predicted"/>
<dbReference type="Pfam" id="PF08486">
    <property type="entry name" value="SpoIID"/>
    <property type="match status" value="1"/>
</dbReference>
<dbReference type="GO" id="GO:0030435">
    <property type="term" value="P:sporulation resulting in formation of a cellular spore"/>
    <property type="evidence" value="ECO:0007669"/>
    <property type="project" value="InterPro"/>
</dbReference>
<organism evidence="2 3">
    <name type="scientific">Thermincola ferriacetica</name>
    <dbReference type="NCBI Taxonomy" id="281456"/>
    <lineage>
        <taxon>Bacteria</taxon>
        <taxon>Bacillati</taxon>
        <taxon>Bacillota</taxon>
        <taxon>Clostridia</taxon>
        <taxon>Eubacteriales</taxon>
        <taxon>Thermincolaceae</taxon>
        <taxon>Thermincola</taxon>
    </lineage>
</organism>
<feature type="domain" description="Sporulation stage II protein D amidase enhancer LytB N-terminal" evidence="1">
    <location>
        <begin position="50"/>
        <end position="141"/>
    </location>
</feature>
<gene>
    <name evidence="2" type="ORF">Tfer_2509</name>
</gene>
<dbReference type="InterPro" id="IPR013486">
    <property type="entry name" value="SpoIID/LytB"/>
</dbReference>
<accession>A0A0L6W1E5</accession>
<protein>
    <submittedName>
        <fullName evidence="2">SpoIID/LytB domain-containing protein</fullName>
    </submittedName>
</protein>
<dbReference type="NCBIfam" id="TIGR02669">
    <property type="entry name" value="SpoIID_LytB"/>
    <property type="match status" value="1"/>
</dbReference>
<evidence type="ECO:0000259" key="1">
    <source>
        <dbReference type="Pfam" id="PF08486"/>
    </source>
</evidence>
<dbReference type="PROSITE" id="PS51257">
    <property type="entry name" value="PROKAR_LIPOPROTEIN"/>
    <property type="match status" value="1"/>
</dbReference>
<dbReference type="Proteomes" id="UP000037175">
    <property type="component" value="Unassembled WGS sequence"/>
</dbReference>
<dbReference type="EMBL" id="LGTE01000020">
    <property type="protein sequence ID" value="KNZ68894.1"/>
    <property type="molecule type" value="Genomic_DNA"/>
</dbReference>
<dbReference type="PATRIC" id="fig|281456.6.peg.2660"/>
<evidence type="ECO:0000313" key="2">
    <source>
        <dbReference type="EMBL" id="KNZ68894.1"/>
    </source>
</evidence>
<comment type="caution">
    <text evidence="2">The sequence shown here is derived from an EMBL/GenBank/DDBJ whole genome shotgun (WGS) entry which is preliminary data.</text>
</comment>
<dbReference type="InterPro" id="IPR013693">
    <property type="entry name" value="SpoIID/LytB_N"/>
</dbReference>